<dbReference type="PROSITE" id="PS51186">
    <property type="entry name" value="GNAT"/>
    <property type="match status" value="1"/>
</dbReference>
<dbReference type="SUPFAM" id="SSF55729">
    <property type="entry name" value="Acyl-CoA N-acyltransferases (Nat)"/>
    <property type="match status" value="1"/>
</dbReference>
<organism evidence="2 3">
    <name type="scientific">Lacibacterium aquatile</name>
    <dbReference type="NCBI Taxonomy" id="1168082"/>
    <lineage>
        <taxon>Bacteria</taxon>
        <taxon>Pseudomonadati</taxon>
        <taxon>Pseudomonadota</taxon>
        <taxon>Alphaproteobacteria</taxon>
        <taxon>Rhodospirillales</taxon>
        <taxon>Rhodospirillaceae</taxon>
    </lineage>
</organism>
<dbReference type="Pfam" id="PF00583">
    <property type="entry name" value="Acetyltransf_1"/>
    <property type="match status" value="1"/>
</dbReference>
<dbReference type="EMBL" id="JBHUIP010000001">
    <property type="protein sequence ID" value="MFD2261494.1"/>
    <property type="molecule type" value="Genomic_DNA"/>
</dbReference>
<keyword evidence="2" id="KW-0012">Acyltransferase</keyword>
<dbReference type="InterPro" id="IPR016181">
    <property type="entry name" value="Acyl_CoA_acyltransferase"/>
</dbReference>
<dbReference type="InterPro" id="IPR000182">
    <property type="entry name" value="GNAT_dom"/>
</dbReference>
<accession>A0ABW5DNG9</accession>
<name>A0ABW5DNG9_9PROT</name>
<comment type="caution">
    <text evidence="2">The sequence shown here is derived from an EMBL/GenBank/DDBJ whole genome shotgun (WGS) entry which is preliminary data.</text>
</comment>
<sequence length="152" mass="17231">MSHRFIELDAKTPAADMDAALALVEPLHRQLRPKIPAPYADYLKQMFAEDVRMSILLEGDVPKAVGVWRVRLTTYQGRRFYVDDLVTDENSRGSGHGGIMLSHLEAHAKALDSDYFTLDSGTHRTLAHRFYFRHGMTISSFSFQKALTSRFG</sequence>
<evidence type="ECO:0000313" key="3">
    <source>
        <dbReference type="Proteomes" id="UP001597295"/>
    </source>
</evidence>
<protein>
    <submittedName>
        <fullName evidence="2">GNAT family N-acetyltransferase</fullName>
        <ecNumber evidence="2">2.3.1.-</ecNumber>
    </submittedName>
</protein>
<dbReference type="EC" id="2.3.1.-" evidence="2"/>
<dbReference type="RefSeq" id="WP_379874356.1">
    <property type="nucleotide sequence ID" value="NZ_JBHUIP010000001.1"/>
</dbReference>
<dbReference type="Gene3D" id="3.40.630.30">
    <property type="match status" value="1"/>
</dbReference>
<dbReference type="GO" id="GO:0016746">
    <property type="term" value="F:acyltransferase activity"/>
    <property type="evidence" value="ECO:0007669"/>
    <property type="project" value="UniProtKB-KW"/>
</dbReference>
<gene>
    <name evidence="2" type="ORF">ACFSM5_01250</name>
</gene>
<proteinExistence type="predicted"/>
<dbReference type="Proteomes" id="UP001597295">
    <property type="component" value="Unassembled WGS sequence"/>
</dbReference>
<feature type="domain" description="N-acetyltransferase" evidence="1">
    <location>
        <begin position="6"/>
        <end position="152"/>
    </location>
</feature>
<evidence type="ECO:0000259" key="1">
    <source>
        <dbReference type="PROSITE" id="PS51186"/>
    </source>
</evidence>
<keyword evidence="2" id="KW-0808">Transferase</keyword>
<reference evidence="3" key="1">
    <citation type="journal article" date="2019" name="Int. J. Syst. Evol. Microbiol.">
        <title>The Global Catalogue of Microorganisms (GCM) 10K type strain sequencing project: providing services to taxonomists for standard genome sequencing and annotation.</title>
        <authorList>
            <consortium name="The Broad Institute Genomics Platform"/>
            <consortium name="The Broad Institute Genome Sequencing Center for Infectious Disease"/>
            <person name="Wu L."/>
            <person name="Ma J."/>
        </authorList>
    </citation>
    <scope>NUCLEOTIDE SEQUENCE [LARGE SCALE GENOMIC DNA]</scope>
    <source>
        <strain evidence="3">CGMCC 1.19062</strain>
    </source>
</reference>
<dbReference type="CDD" id="cd04301">
    <property type="entry name" value="NAT_SF"/>
    <property type="match status" value="1"/>
</dbReference>
<evidence type="ECO:0000313" key="2">
    <source>
        <dbReference type="EMBL" id="MFD2261494.1"/>
    </source>
</evidence>
<keyword evidence="3" id="KW-1185">Reference proteome</keyword>